<comment type="caution">
    <text evidence="2">The sequence shown here is derived from an EMBL/GenBank/DDBJ whole genome shotgun (WGS) entry which is preliminary data.</text>
</comment>
<keyword evidence="2" id="KW-0808">Transferase</keyword>
<dbReference type="CDD" id="cd04301">
    <property type="entry name" value="NAT_SF"/>
    <property type="match status" value="1"/>
</dbReference>
<evidence type="ECO:0000313" key="3">
    <source>
        <dbReference type="Proteomes" id="UP000285456"/>
    </source>
</evidence>
<gene>
    <name evidence="2" type="ORF">D1B32_00985</name>
</gene>
<protein>
    <submittedName>
        <fullName evidence="2">GNAT family N-acetyltransferase</fullName>
    </submittedName>
</protein>
<name>A0A417YPB9_9BACI</name>
<dbReference type="InterPro" id="IPR016181">
    <property type="entry name" value="Acyl_CoA_acyltransferase"/>
</dbReference>
<organism evidence="2 3">
    <name type="scientific">Oceanobacillus profundus</name>
    <dbReference type="NCBI Taxonomy" id="372463"/>
    <lineage>
        <taxon>Bacteria</taxon>
        <taxon>Bacillati</taxon>
        <taxon>Bacillota</taxon>
        <taxon>Bacilli</taxon>
        <taxon>Bacillales</taxon>
        <taxon>Bacillaceae</taxon>
        <taxon>Oceanobacillus</taxon>
    </lineage>
</organism>
<proteinExistence type="predicted"/>
<dbReference type="AlphaFoldDB" id="A0A417YPB9"/>
<dbReference type="Gene3D" id="3.40.630.30">
    <property type="match status" value="1"/>
</dbReference>
<dbReference type="GO" id="GO:0016747">
    <property type="term" value="F:acyltransferase activity, transferring groups other than amino-acyl groups"/>
    <property type="evidence" value="ECO:0007669"/>
    <property type="project" value="InterPro"/>
</dbReference>
<accession>A0A417YPB9</accession>
<dbReference type="EMBL" id="QWEH01000001">
    <property type="protein sequence ID" value="RHW35635.1"/>
    <property type="molecule type" value="Genomic_DNA"/>
</dbReference>
<dbReference type="PROSITE" id="PS51186">
    <property type="entry name" value="GNAT"/>
    <property type="match status" value="1"/>
</dbReference>
<feature type="domain" description="N-acetyltransferase" evidence="1">
    <location>
        <begin position="1"/>
        <end position="134"/>
    </location>
</feature>
<keyword evidence="3" id="KW-1185">Reference proteome</keyword>
<dbReference type="OrthoDB" id="1178186at2"/>
<dbReference type="SUPFAM" id="SSF55729">
    <property type="entry name" value="Acyl-CoA N-acyltransferases (Nat)"/>
    <property type="match status" value="1"/>
</dbReference>
<dbReference type="InterPro" id="IPR000182">
    <property type="entry name" value="GNAT_dom"/>
</dbReference>
<dbReference type="Proteomes" id="UP000285456">
    <property type="component" value="Unassembled WGS sequence"/>
</dbReference>
<evidence type="ECO:0000313" key="2">
    <source>
        <dbReference type="EMBL" id="RHW35635.1"/>
    </source>
</evidence>
<reference evidence="2 3" key="1">
    <citation type="journal article" date="2007" name="Int. J. Syst. Evol. Microbiol.">
        <title>Oceanobacillus profundus sp. nov., isolated from a deep-sea sediment core.</title>
        <authorList>
            <person name="Kim Y.G."/>
            <person name="Choi D.H."/>
            <person name="Hyun S."/>
            <person name="Cho B.C."/>
        </authorList>
    </citation>
    <scope>NUCLEOTIDE SEQUENCE [LARGE SCALE GENOMIC DNA]</scope>
    <source>
        <strain evidence="2 3">DSM 18246</strain>
    </source>
</reference>
<evidence type="ECO:0000259" key="1">
    <source>
        <dbReference type="PROSITE" id="PS51186"/>
    </source>
</evidence>
<sequence>MYITKIEKEKAWEIRHKVMWPDKPFDFIQLDDDDTGIHLVLFKNNKLTSVISLFIKNGECQFRKFATIQREQGNGHGSALLSYVLEEAKHFGIKKIWCNARKDKVAFYKKFGLQVTENHFLKEGKAYVIMEEYV</sequence>
<dbReference type="Pfam" id="PF00583">
    <property type="entry name" value="Acetyltransf_1"/>
    <property type="match status" value="1"/>
</dbReference>